<sequence>MREWSIEIVGLNSAGEEVPLTLVDKIVYHLHPTFVKPNRTFTEPPFTISEQGWGGFALNISLWLKDKGGERKVTHDLNFLKDEYQVDHVIQVPVNISKPSLLEELRKTGDDIPTDEELASSGAVNTKRKSVSAAADPTGTTGEPKAKKPKAAATPMVRGGVDVEMLAFGLTKMKDIDLVEIVHKITENVTSEMNVTNNVEDGELTLDLFSLPDSLLKDLWTYVNEHIEKQ</sequence>
<dbReference type="Pfam" id="PF03366">
    <property type="entry name" value="YEATS"/>
    <property type="match status" value="1"/>
</dbReference>
<dbReference type="PIRSF" id="PIRSF016551">
    <property type="entry name" value="SAS5/TFIID_14"/>
    <property type="match status" value="1"/>
</dbReference>
<dbReference type="OMA" id="WGGFPLN"/>
<accession>J7RTG4</accession>
<dbReference type="OrthoDB" id="1741717at2759"/>
<evidence type="ECO:0000256" key="2">
    <source>
        <dbReference type="PROSITE-ProRule" id="PRU00376"/>
    </source>
</evidence>
<reference evidence="5 6" key="1">
    <citation type="journal article" date="2011" name="Proc. Natl. Acad. Sci. U.S.A.">
        <title>Evolutionary erosion of yeast sex chromosomes by mating-type switching accidents.</title>
        <authorList>
            <person name="Gordon J.L."/>
            <person name="Armisen D."/>
            <person name="Proux-Wera E."/>
            <person name="Oheigeartaigh S.S."/>
            <person name="Byrne K.P."/>
            <person name="Wolfe K.H."/>
        </authorList>
    </citation>
    <scope>NUCLEOTIDE SEQUENCE [LARGE SCALE GENOMIC DNA]</scope>
    <source>
        <strain evidence="6">ATCC MYA-139 / BCRC 22969 / CBS 8797 / CCRC 22969 / KCTC 17520 / NBRC 10181 / NCYC 3082</strain>
    </source>
</reference>
<name>J7RTG4_HUIN7</name>
<dbReference type="RefSeq" id="XP_022462253.1">
    <property type="nucleotide sequence ID" value="XM_022607519.1"/>
</dbReference>
<dbReference type="eggNOG" id="KOG3149">
    <property type="taxonomic scope" value="Eukaryota"/>
</dbReference>
<keyword evidence="1 2" id="KW-0539">Nucleus</keyword>
<dbReference type="PANTHER" id="PTHR23195">
    <property type="entry name" value="YEATS DOMAIN"/>
    <property type="match status" value="1"/>
</dbReference>
<dbReference type="GO" id="GO:0005634">
    <property type="term" value="C:nucleus"/>
    <property type="evidence" value="ECO:0007669"/>
    <property type="project" value="UniProtKB-SubCell"/>
</dbReference>
<dbReference type="AlphaFoldDB" id="J7RTG4"/>
<proteinExistence type="predicted"/>
<dbReference type="CDD" id="cd16905">
    <property type="entry name" value="YEATS_Taf14_like"/>
    <property type="match status" value="1"/>
</dbReference>
<dbReference type="PROSITE" id="PS51037">
    <property type="entry name" value="YEATS"/>
    <property type="match status" value="1"/>
</dbReference>
<evidence type="ECO:0000259" key="4">
    <source>
        <dbReference type="PROSITE" id="PS51037"/>
    </source>
</evidence>
<comment type="subcellular location">
    <subcellularLocation>
        <location evidence="2">Nucleus</location>
    </subcellularLocation>
</comment>
<feature type="domain" description="YEATS" evidence="4">
    <location>
        <begin position="1"/>
        <end position="108"/>
    </location>
</feature>
<dbReference type="KEGG" id="kng:KNAG_0A03200"/>
<dbReference type="STRING" id="1071383.J7RTG4"/>
<organism evidence="5 6">
    <name type="scientific">Huiozyma naganishii (strain ATCC MYA-139 / BCRC 22969 / CBS 8797 / KCTC 17520 / NBRC 10181 / NCYC 3082 / Yp74L-3)</name>
    <name type="common">Yeast</name>
    <name type="synonym">Kazachstania naganishii</name>
    <dbReference type="NCBI Taxonomy" id="1071383"/>
    <lineage>
        <taxon>Eukaryota</taxon>
        <taxon>Fungi</taxon>
        <taxon>Dikarya</taxon>
        <taxon>Ascomycota</taxon>
        <taxon>Saccharomycotina</taxon>
        <taxon>Saccharomycetes</taxon>
        <taxon>Saccharomycetales</taxon>
        <taxon>Saccharomycetaceae</taxon>
        <taxon>Huiozyma</taxon>
    </lineage>
</organism>
<dbReference type="Proteomes" id="UP000006310">
    <property type="component" value="Chromosome 1"/>
</dbReference>
<dbReference type="InterPro" id="IPR055129">
    <property type="entry name" value="YEATS_dom"/>
</dbReference>
<dbReference type="GO" id="GO:0006355">
    <property type="term" value="P:regulation of DNA-templated transcription"/>
    <property type="evidence" value="ECO:0007669"/>
    <property type="project" value="InterPro"/>
</dbReference>
<evidence type="ECO:0000256" key="1">
    <source>
        <dbReference type="ARBA" id="ARBA00023242"/>
    </source>
</evidence>
<dbReference type="InterPro" id="IPR005033">
    <property type="entry name" value="YEATS"/>
</dbReference>
<dbReference type="HOGENOM" id="CLU_078004_0_0_1"/>
<dbReference type="InterPro" id="IPR016665">
    <property type="entry name" value="Sas5/TAF14"/>
</dbReference>
<keyword evidence="6" id="KW-1185">Reference proteome</keyword>
<feature type="region of interest" description="Disordered" evidence="3">
    <location>
        <begin position="112"/>
        <end position="153"/>
    </location>
</feature>
<dbReference type="Gene3D" id="2.60.40.1970">
    <property type="entry name" value="YEATS domain"/>
    <property type="match status" value="1"/>
</dbReference>
<dbReference type="EMBL" id="HE978314">
    <property type="protein sequence ID" value="CCK68007.1"/>
    <property type="molecule type" value="Genomic_DNA"/>
</dbReference>
<gene>
    <name evidence="5" type="primary">KNAG0A03200</name>
    <name evidence="5" type="ordered locus">KNAG_0A03200</name>
</gene>
<protein>
    <recommendedName>
        <fullName evidence="4">YEATS domain-containing protein</fullName>
    </recommendedName>
</protein>
<dbReference type="GO" id="GO:0000785">
    <property type="term" value="C:chromatin"/>
    <property type="evidence" value="ECO:0007669"/>
    <property type="project" value="UniProtKB-ARBA"/>
</dbReference>
<evidence type="ECO:0000313" key="6">
    <source>
        <dbReference type="Proteomes" id="UP000006310"/>
    </source>
</evidence>
<evidence type="ECO:0000256" key="3">
    <source>
        <dbReference type="SAM" id="MobiDB-lite"/>
    </source>
</evidence>
<reference evidence="6" key="2">
    <citation type="submission" date="2012-08" db="EMBL/GenBank/DDBJ databases">
        <title>Genome sequence of Kazachstania naganishii.</title>
        <authorList>
            <person name="Gordon J.L."/>
            <person name="Armisen D."/>
            <person name="Proux-Wera E."/>
            <person name="OhEigeartaigh S.S."/>
            <person name="Byrne K.P."/>
            <person name="Wolfe K.H."/>
        </authorList>
    </citation>
    <scope>NUCLEOTIDE SEQUENCE [LARGE SCALE GENOMIC DNA]</scope>
    <source>
        <strain evidence="6">ATCC MYA-139 / BCRC 22969 / CBS 8797 / CCRC 22969 / KCTC 17520 / NBRC 10181 / NCYC 3082</strain>
    </source>
</reference>
<dbReference type="GeneID" id="34523642"/>
<dbReference type="InterPro" id="IPR038704">
    <property type="entry name" value="YEAST_sf"/>
</dbReference>
<evidence type="ECO:0000313" key="5">
    <source>
        <dbReference type="EMBL" id="CCK68007.1"/>
    </source>
</evidence>